<feature type="region of interest" description="Disordered" evidence="1">
    <location>
        <begin position="248"/>
        <end position="267"/>
    </location>
</feature>
<keyword evidence="4" id="KW-1185">Reference proteome</keyword>
<comment type="caution">
    <text evidence="3">The sequence shown here is derived from an EMBL/GenBank/DDBJ whole genome shotgun (WGS) entry which is preliminary data.</text>
</comment>
<keyword evidence="2" id="KW-0812">Transmembrane</keyword>
<feature type="transmembrane region" description="Helical" evidence="2">
    <location>
        <begin position="156"/>
        <end position="173"/>
    </location>
</feature>
<feature type="compositionally biased region" description="Polar residues" evidence="1">
    <location>
        <begin position="249"/>
        <end position="267"/>
    </location>
</feature>
<evidence type="ECO:0000313" key="3">
    <source>
        <dbReference type="EMBL" id="KYQ90133.1"/>
    </source>
</evidence>
<accession>A0A151Z834</accession>
<protein>
    <submittedName>
        <fullName evidence="3">Uncharacterized protein</fullName>
    </submittedName>
</protein>
<sequence length="283" mass="32050">MVNLTDSNYKPSPRFIISTDLSNVSNLAASASCPPPKISGIKDNINYCLDPCTIDQKFNILKLICQPVSCLEKYKTGKIFYDVNTGLCTNVIKCDEGYILEKNECIKNFTEESSFQECNNNCNFGSIEYQTNPPINPGTVKKDSVSAEASSKISRTIFAVILIIVILLFLYGFKRCCFPNVSIFKYVVKFFKFIRGTKSNHKEQTHSEIFENDNVNHQNINKTFIDINQPSRSNKPYFHPNNLRRFADKQSNVGQRNTNYNEGSSSGVNLLSLQKSVVQNKQE</sequence>
<proteinExistence type="predicted"/>
<organism evidence="3 4">
    <name type="scientific">Tieghemostelium lacteum</name>
    <name type="common">Slime mold</name>
    <name type="synonym">Dictyostelium lacteum</name>
    <dbReference type="NCBI Taxonomy" id="361077"/>
    <lineage>
        <taxon>Eukaryota</taxon>
        <taxon>Amoebozoa</taxon>
        <taxon>Evosea</taxon>
        <taxon>Eumycetozoa</taxon>
        <taxon>Dictyostelia</taxon>
        <taxon>Dictyosteliales</taxon>
        <taxon>Raperosteliaceae</taxon>
        <taxon>Tieghemostelium</taxon>
    </lineage>
</organism>
<gene>
    <name evidence="3" type="ORF">DLAC_11743</name>
</gene>
<keyword evidence="2" id="KW-1133">Transmembrane helix</keyword>
<evidence type="ECO:0000313" key="4">
    <source>
        <dbReference type="Proteomes" id="UP000076078"/>
    </source>
</evidence>
<name>A0A151Z834_TIELA</name>
<evidence type="ECO:0000256" key="2">
    <source>
        <dbReference type="SAM" id="Phobius"/>
    </source>
</evidence>
<evidence type="ECO:0000256" key="1">
    <source>
        <dbReference type="SAM" id="MobiDB-lite"/>
    </source>
</evidence>
<dbReference type="Proteomes" id="UP000076078">
    <property type="component" value="Unassembled WGS sequence"/>
</dbReference>
<dbReference type="EMBL" id="LODT01000037">
    <property type="protein sequence ID" value="KYQ90133.1"/>
    <property type="molecule type" value="Genomic_DNA"/>
</dbReference>
<reference evidence="3 4" key="1">
    <citation type="submission" date="2015-12" db="EMBL/GenBank/DDBJ databases">
        <title>Dictyostelia acquired genes for synthesis and detection of signals that induce cell-type specialization by lateral gene transfer from prokaryotes.</title>
        <authorList>
            <person name="Gloeckner G."/>
            <person name="Schaap P."/>
        </authorList>
    </citation>
    <scope>NUCLEOTIDE SEQUENCE [LARGE SCALE GENOMIC DNA]</scope>
    <source>
        <strain evidence="3 4">TK</strain>
    </source>
</reference>
<keyword evidence="2" id="KW-0472">Membrane</keyword>
<dbReference type="AlphaFoldDB" id="A0A151Z834"/>
<dbReference type="InParanoid" id="A0A151Z834"/>